<evidence type="ECO:0000259" key="5">
    <source>
        <dbReference type="PROSITE" id="PS50975"/>
    </source>
</evidence>
<keyword evidence="1" id="KW-0436">Ligase</keyword>
<dbReference type="Gene3D" id="3.30.470.20">
    <property type="entry name" value="ATP-grasp fold, B domain"/>
    <property type="match status" value="1"/>
</dbReference>
<dbReference type="SMART" id="SM01209">
    <property type="entry name" value="GARS_A"/>
    <property type="match status" value="1"/>
</dbReference>
<dbReference type="GO" id="GO:0016874">
    <property type="term" value="F:ligase activity"/>
    <property type="evidence" value="ECO:0007669"/>
    <property type="project" value="UniProtKB-KW"/>
</dbReference>
<keyword evidence="7" id="KW-1185">Reference proteome</keyword>
<evidence type="ECO:0000256" key="1">
    <source>
        <dbReference type="ARBA" id="ARBA00022598"/>
    </source>
</evidence>
<dbReference type="Proteomes" id="UP000263377">
    <property type="component" value="Unassembled WGS sequence"/>
</dbReference>
<keyword evidence="2 4" id="KW-0547">Nucleotide-binding</keyword>
<evidence type="ECO:0000256" key="2">
    <source>
        <dbReference type="ARBA" id="ARBA00022741"/>
    </source>
</evidence>
<evidence type="ECO:0000313" key="6">
    <source>
        <dbReference type="EMBL" id="RGD57994.1"/>
    </source>
</evidence>
<dbReference type="InterPro" id="IPR011761">
    <property type="entry name" value="ATP-grasp"/>
</dbReference>
<dbReference type="AlphaFoldDB" id="A0A372ZR07"/>
<dbReference type="SUPFAM" id="SSF56059">
    <property type="entry name" value="Glutathione synthetase ATP-binding domain-like"/>
    <property type="match status" value="1"/>
</dbReference>
<feature type="domain" description="ATP-grasp" evidence="5">
    <location>
        <begin position="114"/>
        <end position="307"/>
    </location>
</feature>
<dbReference type="PANTHER" id="PTHR43585:SF2">
    <property type="entry name" value="ATP-GRASP ENZYME FSQD"/>
    <property type="match status" value="1"/>
</dbReference>
<gene>
    <name evidence="6" type="ORF">DR950_09530</name>
</gene>
<keyword evidence="3 4" id="KW-0067">ATP-binding</keyword>
<dbReference type="GO" id="GO:0005524">
    <property type="term" value="F:ATP binding"/>
    <property type="evidence" value="ECO:0007669"/>
    <property type="project" value="UniProtKB-UniRule"/>
</dbReference>
<dbReference type="EMBL" id="QVIG01000001">
    <property type="protein sequence ID" value="RGD57994.1"/>
    <property type="molecule type" value="Genomic_DNA"/>
</dbReference>
<evidence type="ECO:0000256" key="3">
    <source>
        <dbReference type="ARBA" id="ARBA00022840"/>
    </source>
</evidence>
<dbReference type="RefSeq" id="WP_049650441.1">
    <property type="nucleotide sequence ID" value="NZ_QVIG01000001.1"/>
</dbReference>
<name>A0A372ZR07_9ACTN</name>
<accession>A0A372ZR07</accession>
<proteinExistence type="predicted"/>
<evidence type="ECO:0000313" key="7">
    <source>
        <dbReference type="Proteomes" id="UP000263377"/>
    </source>
</evidence>
<reference evidence="6 7" key="1">
    <citation type="submission" date="2018-08" db="EMBL/GenBank/DDBJ databases">
        <title>Diversity &amp; Physiological Properties of Lignin-Decomposing Actinobacteria from Soil.</title>
        <authorList>
            <person name="Roh S.G."/>
            <person name="Kim S.B."/>
        </authorList>
    </citation>
    <scope>NUCLEOTIDE SEQUENCE [LARGE SCALE GENOMIC DNA]</scope>
    <source>
        <strain evidence="6 7">MMS17-GH009</strain>
    </source>
</reference>
<evidence type="ECO:0000256" key="4">
    <source>
        <dbReference type="PROSITE-ProRule" id="PRU00409"/>
    </source>
</evidence>
<sequence length="422" mass="44623">MSTVVVAVVPGAAVGPAAIAAAVRARGLRPVFVAVAGALGAPERAAYEGFGPVVECEPDAPEPALALLRPHRPCGITTFSEPLVPLTARLGDGLGLLFHEAETVTLLTDKRAQRGRLARAGVDAVRSIPVTSREEALAAVRELAGPVVVKPVHSHSSRDTHLVADAEGYPADLTPTAERPFVVEEYLRGRDEGDFGDYVSVESLVADDAVHTLGVTGKFPLLDPFREQGQFFPSQLSPAESGEVARLATEAARALGIRRGLVHTEIKLTARGPRIIEVNGRLGAFIADLHRRTTGLDLLELGIAVACGQPVEPSAPAPGDVAFQYWNLPPLAGGALRRVDGVREAEREPGLVDYVTRVPVGSELEPSVMTMRLDFLRGGAADHAAMLRALDRCLAPLRFTFGQPDGTARTWQASRGGLCSPA</sequence>
<protein>
    <submittedName>
        <fullName evidence="6">ATP-grasp domain-containing protein</fullName>
    </submittedName>
</protein>
<dbReference type="GO" id="GO:0046872">
    <property type="term" value="F:metal ion binding"/>
    <property type="evidence" value="ECO:0007669"/>
    <property type="project" value="InterPro"/>
</dbReference>
<dbReference type="InterPro" id="IPR052032">
    <property type="entry name" value="ATP-dep_AA_Ligase"/>
</dbReference>
<dbReference type="PROSITE" id="PS50975">
    <property type="entry name" value="ATP_GRASP"/>
    <property type="match status" value="1"/>
</dbReference>
<organism evidence="6 7">
    <name type="scientific">Kitasatospora xanthocidica</name>
    <dbReference type="NCBI Taxonomy" id="83382"/>
    <lineage>
        <taxon>Bacteria</taxon>
        <taxon>Bacillati</taxon>
        <taxon>Actinomycetota</taxon>
        <taxon>Actinomycetes</taxon>
        <taxon>Kitasatosporales</taxon>
        <taxon>Streptomycetaceae</taxon>
        <taxon>Kitasatospora</taxon>
    </lineage>
</organism>
<dbReference type="Pfam" id="PF13535">
    <property type="entry name" value="ATP-grasp_4"/>
    <property type="match status" value="1"/>
</dbReference>
<comment type="caution">
    <text evidence="6">The sequence shown here is derived from an EMBL/GenBank/DDBJ whole genome shotgun (WGS) entry which is preliminary data.</text>
</comment>
<dbReference type="PANTHER" id="PTHR43585">
    <property type="entry name" value="FUMIPYRROLE BIOSYNTHESIS PROTEIN C"/>
    <property type="match status" value="1"/>
</dbReference>